<dbReference type="GO" id="GO:0046872">
    <property type="term" value="F:metal ion binding"/>
    <property type="evidence" value="ECO:0007669"/>
    <property type="project" value="UniProtKB-KW"/>
</dbReference>
<keyword evidence="5 9" id="KW-1133">Transmembrane helix</keyword>
<dbReference type="Pfam" id="PF02754">
    <property type="entry name" value="CCG"/>
    <property type="match status" value="2"/>
</dbReference>
<dbReference type="InterPro" id="IPR017900">
    <property type="entry name" value="4Fe4S_Fe_S_CS"/>
</dbReference>
<evidence type="ECO:0000313" key="12">
    <source>
        <dbReference type="Proteomes" id="UP000507962"/>
    </source>
</evidence>
<evidence type="ECO:0000256" key="7">
    <source>
        <dbReference type="ARBA" id="ARBA00023014"/>
    </source>
</evidence>
<keyword evidence="4" id="KW-0479">Metal-binding</keyword>
<evidence type="ECO:0000256" key="4">
    <source>
        <dbReference type="ARBA" id="ARBA00022723"/>
    </source>
</evidence>
<feature type="transmembrane region" description="Helical" evidence="9">
    <location>
        <begin position="574"/>
        <end position="595"/>
    </location>
</feature>
<dbReference type="InterPro" id="IPR032816">
    <property type="entry name" value="VTT_dom"/>
</dbReference>
<sequence length="603" mass="64989">MTGETILVKTGSLRSFSDPSQSILPRCTGCGKCRVGCAFLKEHGSPLEIRELLETRPEEALRLAFLCSLCGLCTAVCPEGADPAAFFLALRREAAESGKVDLSPYTRLLAYEARGVSRRFTWAHLPEGCDTIFFPGCGLSGTRSHKTFRVWQYIREQVPQAGLVLDCCTKPSHDLGRQGAFENAFGELHRWLLDRGVRRVVVACPNCFKVFHQYGSGLETQSVYELMAGDADLVPTPVSGALRMHDPCAVRFEEGIHGATRELALRSGVSLVESARSGRRTLCCGEGGAVGAVCPGHAEAWRQRIQGDRAGEAVLTYCSGCASRLGGRGGARHLLDLFFNDGNTIPKATGSPLTYLHRLGLKRRVKKISEPAVTRERHVSMGGGSKGAWWVKGLILMALIGMAAALKISGFTDSLAPEAVRQWVEGYGLAAPLIFAALYCIGPCLLLPASPLTLAAGLLFGPVMGLACTMVGATGGATLAFLVSRYLAGDWVRGKVAGTGLERLDRKVAEEGWKVVAFTRLVPVFPFVLLNYAFGLTRVRLSHYVAATVVCMFPATLAFILFSSSLLDLLQGRITAPFVGGFLLLCAVGTIPFIVKRFWKKAP</sequence>
<keyword evidence="12" id="KW-1185">Reference proteome</keyword>
<evidence type="ECO:0000256" key="2">
    <source>
        <dbReference type="ARBA" id="ARBA00022475"/>
    </source>
</evidence>
<evidence type="ECO:0000256" key="1">
    <source>
        <dbReference type="ARBA" id="ARBA00004651"/>
    </source>
</evidence>
<dbReference type="GO" id="GO:0051536">
    <property type="term" value="F:iron-sulfur cluster binding"/>
    <property type="evidence" value="ECO:0007669"/>
    <property type="project" value="UniProtKB-KW"/>
</dbReference>
<dbReference type="Pfam" id="PF09335">
    <property type="entry name" value="VTT_dom"/>
    <property type="match status" value="1"/>
</dbReference>
<keyword evidence="6" id="KW-0408">Iron</keyword>
<dbReference type="AlphaFoldDB" id="A0A4U8YH60"/>
<keyword evidence="7" id="KW-0411">Iron-sulfur</keyword>
<evidence type="ECO:0000256" key="9">
    <source>
        <dbReference type="SAM" id="Phobius"/>
    </source>
</evidence>
<feature type="transmembrane region" description="Helical" evidence="9">
    <location>
        <begin position="541"/>
        <end position="562"/>
    </location>
</feature>
<dbReference type="PROSITE" id="PS00198">
    <property type="entry name" value="4FE4S_FER_1"/>
    <property type="match status" value="1"/>
</dbReference>
<dbReference type="Proteomes" id="UP000507962">
    <property type="component" value="Unassembled WGS sequence"/>
</dbReference>
<evidence type="ECO:0000313" key="11">
    <source>
        <dbReference type="EMBL" id="VFQ42845.1"/>
    </source>
</evidence>
<organism evidence="11 12">
    <name type="scientific">Desulfoluna butyratoxydans</name>
    <dbReference type="NCBI Taxonomy" id="231438"/>
    <lineage>
        <taxon>Bacteria</taxon>
        <taxon>Pseudomonadati</taxon>
        <taxon>Thermodesulfobacteriota</taxon>
        <taxon>Desulfobacteria</taxon>
        <taxon>Desulfobacterales</taxon>
        <taxon>Desulfolunaceae</taxon>
        <taxon>Desulfoluna</taxon>
    </lineage>
</organism>
<dbReference type="PANTHER" id="PTHR12677:SF59">
    <property type="entry name" value="GOLGI APPARATUS MEMBRANE PROTEIN TVP38-RELATED"/>
    <property type="match status" value="1"/>
</dbReference>
<protein>
    <submittedName>
        <fullName evidence="11">Alpha-helical ferredoxin</fullName>
    </submittedName>
</protein>
<accession>A0A4U8YH60</accession>
<reference evidence="11 12" key="1">
    <citation type="submission" date="2019-03" db="EMBL/GenBank/DDBJ databases">
        <authorList>
            <person name="Nijsse B."/>
        </authorList>
    </citation>
    <scope>NUCLEOTIDE SEQUENCE [LARGE SCALE GENOMIC DNA]</scope>
    <source>
        <strain evidence="11">Desulfoluna butyratoxydans MSL71</strain>
    </source>
</reference>
<evidence type="ECO:0000259" key="10">
    <source>
        <dbReference type="PROSITE" id="PS51379"/>
    </source>
</evidence>
<keyword evidence="2" id="KW-1003">Cell membrane</keyword>
<feature type="domain" description="4Fe-4S ferredoxin-type" evidence="10">
    <location>
        <begin position="57"/>
        <end position="81"/>
    </location>
</feature>
<dbReference type="GO" id="GO:0016491">
    <property type="term" value="F:oxidoreductase activity"/>
    <property type="evidence" value="ECO:0007669"/>
    <property type="project" value="UniProtKB-ARBA"/>
</dbReference>
<dbReference type="SUPFAM" id="SSF46548">
    <property type="entry name" value="alpha-helical ferredoxin"/>
    <property type="match status" value="1"/>
</dbReference>
<keyword evidence="3 9" id="KW-0812">Transmembrane</keyword>
<feature type="transmembrane region" description="Helical" evidence="9">
    <location>
        <begin position="387"/>
        <end position="406"/>
    </location>
</feature>
<keyword evidence="8 9" id="KW-0472">Membrane</keyword>
<evidence type="ECO:0000256" key="5">
    <source>
        <dbReference type="ARBA" id="ARBA00022989"/>
    </source>
</evidence>
<evidence type="ECO:0000256" key="6">
    <source>
        <dbReference type="ARBA" id="ARBA00023004"/>
    </source>
</evidence>
<name>A0A4U8YH60_9BACT</name>
<evidence type="ECO:0000256" key="3">
    <source>
        <dbReference type="ARBA" id="ARBA00022692"/>
    </source>
</evidence>
<proteinExistence type="predicted"/>
<dbReference type="GO" id="GO:0005886">
    <property type="term" value="C:plasma membrane"/>
    <property type="evidence" value="ECO:0007669"/>
    <property type="project" value="UniProtKB-SubCell"/>
</dbReference>
<comment type="subcellular location">
    <subcellularLocation>
        <location evidence="1">Cell membrane</location>
        <topology evidence="1">Multi-pass membrane protein</topology>
    </subcellularLocation>
</comment>
<dbReference type="InterPro" id="IPR017896">
    <property type="entry name" value="4Fe4S_Fe-S-bd"/>
</dbReference>
<dbReference type="Pfam" id="PF13183">
    <property type="entry name" value="Fer4_8"/>
    <property type="match status" value="1"/>
</dbReference>
<feature type="transmembrane region" description="Helical" evidence="9">
    <location>
        <begin position="426"/>
        <end position="447"/>
    </location>
</feature>
<gene>
    <name evidence="11" type="ORF">MSL71_4660</name>
</gene>
<dbReference type="InterPro" id="IPR004017">
    <property type="entry name" value="Cys_rich_dom"/>
</dbReference>
<dbReference type="EMBL" id="CAADHO010000001">
    <property type="protein sequence ID" value="VFQ42845.1"/>
    <property type="molecule type" value="Genomic_DNA"/>
</dbReference>
<dbReference type="PANTHER" id="PTHR12677">
    <property type="entry name" value="GOLGI APPARATUS MEMBRANE PROTEIN TVP38-RELATED"/>
    <property type="match status" value="1"/>
</dbReference>
<dbReference type="InterPro" id="IPR015414">
    <property type="entry name" value="TMEM64"/>
</dbReference>
<dbReference type="PROSITE" id="PS51379">
    <property type="entry name" value="4FE4S_FER_2"/>
    <property type="match status" value="1"/>
</dbReference>
<evidence type="ECO:0000256" key="8">
    <source>
        <dbReference type="ARBA" id="ARBA00023136"/>
    </source>
</evidence>
<feature type="transmembrane region" description="Helical" evidence="9">
    <location>
        <begin position="459"/>
        <end position="483"/>
    </location>
</feature>